<evidence type="ECO:0000313" key="1">
    <source>
        <dbReference type="EMBL" id="MSV25603.1"/>
    </source>
</evidence>
<evidence type="ECO:0000313" key="2">
    <source>
        <dbReference type="Proteomes" id="UP000430222"/>
    </source>
</evidence>
<reference evidence="1 2" key="1">
    <citation type="submission" date="2019-08" db="EMBL/GenBank/DDBJ databases">
        <title>In-depth cultivation of the pig gut microbiome towards novel bacterial diversity and tailored functional studies.</title>
        <authorList>
            <person name="Wylensek D."/>
            <person name="Hitch T.C.A."/>
            <person name="Clavel T."/>
        </authorList>
    </citation>
    <scope>NUCLEOTIDE SEQUENCE [LARGE SCALE GENOMIC DNA]</scope>
    <source>
        <strain evidence="2">WCA-380-WT-3B3</strain>
    </source>
</reference>
<sequence>MSKAVFFDIDGTLINIKNGQTSMHEAVRAAIRDLRRAGCYTFIASGRPWAYLSPDFTSSGLFDGFVLLNGAIVLLDGRVIFRRNLPLPTVKEIVAIAEANGIEYILESWPDVYLKTEYRGLEKVYRDIDIPVDRFVRDYELDRLSVGKMEFLCGTPGAGGIFHKFLAWPGLTGLIDPTLQRYMELYSAEVSKATGIQQALSYLNIPVEQSYAFGDGLNDLEMMDAVGHSLVMGNAGRELKARAEHVLPTVDEDGAAEGIYRYILKRQGFSCR</sequence>
<dbReference type="InterPro" id="IPR006379">
    <property type="entry name" value="HAD-SF_hydro_IIB"/>
</dbReference>
<gene>
    <name evidence="1" type="ORF">FYJ78_10590</name>
</gene>
<dbReference type="InterPro" id="IPR023214">
    <property type="entry name" value="HAD_sf"/>
</dbReference>
<dbReference type="RefSeq" id="WP_154621366.1">
    <property type="nucleotide sequence ID" value="NZ_VUNL01000013.1"/>
</dbReference>
<accession>A0A6I2UTX3</accession>
<dbReference type="Gene3D" id="3.40.50.1000">
    <property type="entry name" value="HAD superfamily/HAD-like"/>
    <property type="match status" value="1"/>
</dbReference>
<dbReference type="PANTHER" id="PTHR10000:SF8">
    <property type="entry name" value="HAD SUPERFAMILY HYDROLASE-LIKE, TYPE 3"/>
    <property type="match status" value="1"/>
</dbReference>
<dbReference type="PANTHER" id="PTHR10000">
    <property type="entry name" value="PHOSPHOSERINE PHOSPHATASE"/>
    <property type="match status" value="1"/>
</dbReference>
<dbReference type="EMBL" id="VUNL01000013">
    <property type="protein sequence ID" value="MSV25603.1"/>
    <property type="molecule type" value="Genomic_DNA"/>
</dbReference>
<protein>
    <submittedName>
        <fullName evidence="1">HAD family hydrolase</fullName>
    </submittedName>
</protein>
<dbReference type="Pfam" id="PF08282">
    <property type="entry name" value="Hydrolase_3"/>
    <property type="match status" value="1"/>
</dbReference>
<dbReference type="GO" id="GO:0005829">
    <property type="term" value="C:cytosol"/>
    <property type="evidence" value="ECO:0007669"/>
    <property type="project" value="TreeGrafter"/>
</dbReference>
<dbReference type="GO" id="GO:0000287">
    <property type="term" value="F:magnesium ion binding"/>
    <property type="evidence" value="ECO:0007669"/>
    <property type="project" value="TreeGrafter"/>
</dbReference>
<dbReference type="InterPro" id="IPR036412">
    <property type="entry name" value="HAD-like_sf"/>
</dbReference>
<dbReference type="AlphaFoldDB" id="A0A6I2UTX3"/>
<dbReference type="GO" id="GO:0016791">
    <property type="term" value="F:phosphatase activity"/>
    <property type="evidence" value="ECO:0007669"/>
    <property type="project" value="UniProtKB-ARBA"/>
</dbReference>
<organism evidence="1 2">
    <name type="scientific">Selenomonas montiformis</name>
    <dbReference type="NCBI Taxonomy" id="2652285"/>
    <lineage>
        <taxon>Bacteria</taxon>
        <taxon>Bacillati</taxon>
        <taxon>Bacillota</taxon>
        <taxon>Negativicutes</taxon>
        <taxon>Selenomonadales</taxon>
        <taxon>Selenomonadaceae</taxon>
        <taxon>Selenomonas</taxon>
    </lineage>
</organism>
<dbReference type="Proteomes" id="UP000430222">
    <property type="component" value="Unassembled WGS sequence"/>
</dbReference>
<comment type="caution">
    <text evidence="1">The sequence shown here is derived from an EMBL/GenBank/DDBJ whole genome shotgun (WGS) entry which is preliminary data.</text>
</comment>
<keyword evidence="2" id="KW-1185">Reference proteome</keyword>
<dbReference type="SUPFAM" id="SSF56784">
    <property type="entry name" value="HAD-like"/>
    <property type="match status" value="1"/>
</dbReference>
<dbReference type="Gene3D" id="3.30.1240.10">
    <property type="match status" value="1"/>
</dbReference>
<dbReference type="PROSITE" id="PS01229">
    <property type="entry name" value="COF_2"/>
    <property type="match status" value="1"/>
</dbReference>
<keyword evidence="1" id="KW-0378">Hydrolase</keyword>
<dbReference type="NCBIfam" id="TIGR01484">
    <property type="entry name" value="HAD-SF-IIB"/>
    <property type="match status" value="1"/>
</dbReference>
<proteinExistence type="predicted"/>
<name>A0A6I2UTX3_9FIRM</name>